<keyword evidence="1" id="KW-0560">Oxidoreductase</keyword>
<dbReference type="AlphaFoldDB" id="A0A5A7VHS7"/>
<evidence type="ECO:0000313" key="1">
    <source>
        <dbReference type="EMBL" id="KAA0067892.1"/>
    </source>
</evidence>
<evidence type="ECO:0000313" key="2">
    <source>
        <dbReference type="Proteomes" id="UP000321393"/>
    </source>
</evidence>
<comment type="caution">
    <text evidence="1">The sequence shown here is derived from an EMBL/GenBank/DDBJ whole genome shotgun (WGS) entry which is preliminary data.</text>
</comment>
<gene>
    <name evidence="1" type="ORF">E6C27_scaffold138G00490</name>
</gene>
<accession>A0A5A7VHS7</accession>
<dbReference type="GO" id="GO:0051213">
    <property type="term" value="F:dioxygenase activity"/>
    <property type="evidence" value="ECO:0007669"/>
    <property type="project" value="UniProtKB-KW"/>
</dbReference>
<keyword evidence="1" id="KW-0223">Dioxygenase</keyword>
<dbReference type="EMBL" id="SSTE01000165">
    <property type="protein sequence ID" value="KAA0067892.1"/>
    <property type="molecule type" value="Genomic_DNA"/>
</dbReference>
<dbReference type="OrthoDB" id="1939000at2759"/>
<dbReference type="Proteomes" id="UP000321393">
    <property type="component" value="Unassembled WGS sequence"/>
</dbReference>
<reference evidence="1 2" key="1">
    <citation type="submission" date="2019-08" db="EMBL/GenBank/DDBJ databases">
        <title>Draft genome sequences of two oriental melons (Cucumis melo L. var makuwa).</title>
        <authorList>
            <person name="Kwon S.-Y."/>
        </authorList>
    </citation>
    <scope>NUCLEOTIDE SEQUENCE [LARGE SCALE GENOMIC DNA]</scope>
    <source>
        <strain evidence="2">cv. SW 3</strain>
        <tissue evidence="1">Leaf</tissue>
    </source>
</reference>
<proteinExistence type="predicted"/>
<sequence>MHLKYVKKFITLMLEIDGLSNKDALFHLKDGLTNWARLEFNRRNMQTLDDCGDVYGLQVQGKEDL</sequence>
<name>A0A5A7VHS7_CUCMM</name>
<protein>
    <submittedName>
        <fullName evidence="1">9-cis-epoxycarotenoid dioxygenase NCED6</fullName>
    </submittedName>
</protein>
<organism evidence="1 2">
    <name type="scientific">Cucumis melo var. makuwa</name>
    <name type="common">Oriental melon</name>
    <dbReference type="NCBI Taxonomy" id="1194695"/>
    <lineage>
        <taxon>Eukaryota</taxon>
        <taxon>Viridiplantae</taxon>
        <taxon>Streptophyta</taxon>
        <taxon>Embryophyta</taxon>
        <taxon>Tracheophyta</taxon>
        <taxon>Spermatophyta</taxon>
        <taxon>Magnoliopsida</taxon>
        <taxon>eudicotyledons</taxon>
        <taxon>Gunneridae</taxon>
        <taxon>Pentapetalae</taxon>
        <taxon>rosids</taxon>
        <taxon>fabids</taxon>
        <taxon>Cucurbitales</taxon>
        <taxon>Cucurbitaceae</taxon>
        <taxon>Benincaseae</taxon>
        <taxon>Cucumis</taxon>
    </lineage>
</organism>